<feature type="chain" id="PRO_5040894458" description="SCP domain-containing protein" evidence="2">
    <location>
        <begin position="19"/>
        <end position="228"/>
    </location>
</feature>
<evidence type="ECO:0000259" key="3">
    <source>
        <dbReference type="Pfam" id="PF00188"/>
    </source>
</evidence>
<reference evidence="4" key="1">
    <citation type="submission" date="2022-07" db="EMBL/GenBank/DDBJ databases">
        <title>Phylogenomic reconstructions and comparative analyses of Kickxellomycotina fungi.</title>
        <authorList>
            <person name="Reynolds N.K."/>
            <person name="Stajich J.E."/>
            <person name="Barry K."/>
            <person name="Grigoriev I.V."/>
            <person name="Crous P."/>
            <person name="Smith M.E."/>
        </authorList>
    </citation>
    <scope>NUCLEOTIDE SEQUENCE</scope>
    <source>
        <strain evidence="4">BCRC 34297</strain>
    </source>
</reference>
<dbReference type="OrthoDB" id="568194at2759"/>
<dbReference type="PANTHER" id="PTHR31157:SF1">
    <property type="entry name" value="SCP DOMAIN-CONTAINING PROTEIN"/>
    <property type="match status" value="1"/>
</dbReference>
<comment type="caution">
    <text evidence="4">The sequence shown here is derived from an EMBL/GenBank/DDBJ whole genome shotgun (WGS) entry which is preliminary data.</text>
</comment>
<dbReference type="Proteomes" id="UP001140011">
    <property type="component" value="Unassembled WGS sequence"/>
</dbReference>
<feature type="domain" description="SCP" evidence="3">
    <location>
        <begin position="104"/>
        <end position="207"/>
    </location>
</feature>
<evidence type="ECO:0000313" key="5">
    <source>
        <dbReference type="Proteomes" id="UP001140011"/>
    </source>
</evidence>
<dbReference type="Pfam" id="PF00188">
    <property type="entry name" value="CAP"/>
    <property type="match status" value="1"/>
</dbReference>
<dbReference type="PANTHER" id="PTHR31157">
    <property type="entry name" value="SCP DOMAIN-CONTAINING PROTEIN"/>
    <property type="match status" value="1"/>
</dbReference>
<dbReference type="CDD" id="cd05379">
    <property type="entry name" value="CAP_bacterial"/>
    <property type="match status" value="1"/>
</dbReference>
<sequence>MKFVSVATLLALAVATQATPLFDLPGLESPKVRTVTKVVYVTVDRDADKPTPASSAPAQTMSVKATSSDDFSLDESSKADTAAPPAETGTVVGSENWITAMVCRINAIRVARGAQPLGLSSDLDAVAQQHSEYQNSIKQMTHSDPAGGVGARLTAKGISWSTAAENVAAGMQTPEQAQEALENSSGHLANMINPSLTYMGAGNVNGYYTQIFYGESGNARALTVPKCN</sequence>
<keyword evidence="5" id="KW-1185">Reference proteome</keyword>
<feature type="region of interest" description="Disordered" evidence="1">
    <location>
        <begin position="47"/>
        <end position="89"/>
    </location>
</feature>
<proteinExistence type="predicted"/>
<dbReference type="AlphaFoldDB" id="A0A9W8GXC6"/>
<name>A0A9W8GXC6_9FUNG</name>
<dbReference type="InterPro" id="IPR035940">
    <property type="entry name" value="CAP_sf"/>
</dbReference>
<feature type="signal peptide" evidence="2">
    <location>
        <begin position="1"/>
        <end position="18"/>
    </location>
</feature>
<evidence type="ECO:0000256" key="1">
    <source>
        <dbReference type="SAM" id="MobiDB-lite"/>
    </source>
</evidence>
<evidence type="ECO:0000256" key="2">
    <source>
        <dbReference type="SAM" id="SignalP"/>
    </source>
</evidence>
<organism evidence="4 5">
    <name type="scientific">Coemansia pectinata</name>
    <dbReference type="NCBI Taxonomy" id="1052879"/>
    <lineage>
        <taxon>Eukaryota</taxon>
        <taxon>Fungi</taxon>
        <taxon>Fungi incertae sedis</taxon>
        <taxon>Zoopagomycota</taxon>
        <taxon>Kickxellomycotina</taxon>
        <taxon>Kickxellomycetes</taxon>
        <taxon>Kickxellales</taxon>
        <taxon>Kickxellaceae</taxon>
        <taxon>Coemansia</taxon>
    </lineage>
</organism>
<dbReference type="SUPFAM" id="SSF55797">
    <property type="entry name" value="PR-1-like"/>
    <property type="match status" value="1"/>
</dbReference>
<dbReference type="InterPro" id="IPR014044">
    <property type="entry name" value="CAP_dom"/>
</dbReference>
<gene>
    <name evidence="4" type="ORF">GGI19_001850</name>
</gene>
<dbReference type="EMBL" id="JANBUH010000074">
    <property type="protein sequence ID" value="KAJ2755184.1"/>
    <property type="molecule type" value="Genomic_DNA"/>
</dbReference>
<accession>A0A9W8GXC6</accession>
<dbReference type="Gene3D" id="3.40.33.10">
    <property type="entry name" value="CAP"/>
    <property type="match status" value="1"/>
</dbReference>
<evidence type="ECO:0000313" key="4">
    <source>
        <dbReference type="EMBL" id="KAJ2755184.1"/>
    </source>
</evidence>
<keyword evidence="2" id="KW-0732">Signal</keyword>
<feature type="compositionally biased region" description="Polar residues" evidence="1">
    <location>
        <begin position="52"/>
        <end position="70"/>
    </location>
</feature>
<protein>
    <recommendedName>
        <fullName evidence="3">SCP domain-containing protein</fullName>
    </recommendedName>
</protein>